<dbReference type="PANTHER" id="PTHR37294:SF1">
    <property type="entry name" value="3'-5' EXORIBONUCLEASE YHAM"/>
    <property type="match status" value="1"/>
</dbReference>
<dbReference type="InterPro" id="IPR012340">
    <property type="entry name" value="NA-bd_OB-fold"/>
</dbReference>
<sequence length="314" mass="35451">MTKLIQELTNNETFDLFALLKDVKVRTTKTGKQFLDLVFADRSGEIGGKFWDASAQDIENFQAGKVVFLKGKKETYMGNFQIKISAMRLATEEEPHDALSYVQRAPLSKEQLEEQITQSVFEIEDATYNRIVRALLQKYGNKFYIYPAAKSNHHDFEGGLAYHTVSMLALAHDVVRYYDGIDAPLLYAGTILHDLGKVVELSGPISTSYTLAGNLIGHVSIMDAEIVEAAEHLGLHQDDEQVLKLRHMILSHHGELEYGAPERPELLEAEILHNIDVLDAGIMMIQKALDHTEPGDFSDRIFGLDNRRFYKPNK</sequence>
<dbReference type="Gene3D" id="2.40.50.140">
    <property type="entry name" value="Nucleic acid-binding proteins"/>
    <property type="match status" value="1"/>
</dbReference>
<dbReference type="SUPFAM" id="SSF109604">
    <property type="entry name" value="HD-domain/PDEase-like"/>
    <property type="match status" value="1"/>
</dbReference>
<keyword evidence="2" id="KW-0540">Nuclease</keyword>
<dbReference type="InterPro" id="IPR050798">
    <property type="entry name" value="YhaM_exoribonuc/phosphodiest"/>
</dbReference>
<dbReference type="CDD" id="cd00077">
    <property type="entry name" value="HDc"/>
    <property type="match status" value="1"/>
</dbReference>
<dbReference type="GO" id="GO:0031125">
    <property type="term" value="P:rRNA 3'-end processing"/>
    <property type="evidence" value="ECO:0007669"/>
    <property type="project" value="TreeGrafter"/>
</dbReference>
<reference evidence="4 5" key="1">
    <citation type="journal article" date="2015" name="Genome Announc.">
        <title>Expanding the biotechnology potential of lactobacilli through comparative genomics of 213 strains and associated genera.</title>
        <authorList>
            <person name="Sun Z."/>
            <person name="Harris H.M."/>
            <person name="McCann A."/>
            <person name="Guo C."/>
            <person name="Argimon S."/>
            <person name="Zhang W."/>
            <person name="Yang X."/>
            <person name="Jeffery I.B."/>
            <person name="Cooney J.C."/>
            <person name="Kagawa T.F."/>
            <person name="Liu W."/>
            <person name="Song Y."/>
            <person name="Salvetti E."/>
            <person name="Wrobel A."/>
            <person name="Rasinkangas P."/>
            <person name="Parkhill J."/>
            <person name="Rea M.C."/>
            <person name="O'Sullivan O."/>
            <person name="Ritari J."/>
            <person name="Douillard F.P."/>
            <person name="Paul Ross R."/>
            <person name="Yang R."/>
            <person name="Briner A.E."/>
            <person name="Felis G.E."/>
            <person name="de Vos W.M."/>
            <person name="Barrangou R."/>
            <person name="Klaenhammer T.R."/>
            <person name="Caufield P.W."/>
            <person name="Cui Y."/>
            <person name="Zhang H."/>
            <person name="O'Toole P.W."/>
        </authorList>
    </citation>
    <scope>NUCLEOTIDE SEQUENCE [LARGE SCALE GENOMIC DNA]</scope>
    <source>
        <strain evidence="4 5">DSM 24302</strain>
    </source>
</reference>
<dbReference type="Pfam" id="PF01966">
    <property type="entry name" value="HD"/>
    <property type="match status" value="1"/>
</dbReference>
<dbReference type="RefSeq" id="WP_056978422.1">
    <property type="nucleotide sequence ID" value="NZ_AYZR01000008.1"/>
</dbReference>
<dbReference type="PATRIC" id="fig|1423802.4.peg.698"/>
<evidence type="ECO:0000256" key="2">
    <source>
        <dbReference type="ARBA" id="ARBA00022839"/>
    </source>
</evidence>
<proteinExistence type="predicted"/>
<dbReference type="InterPro" id="IPR006674">
    <property type="entry name" value="HD_domain"/>
</dbReference>
<dbReference type="STRING" id="1423802.FC56_GL000687"/>
<dbReference type="Gene3D" id="1.10.3210.10">
    <property type="entry name" value="Hypothetical protein af1432"/>
    <property type="match status" value="1"/>
</dbReference>
<evidence type="ECO:0000259" key="3">
    <source>
        <dbReference type="PROSITE" id="PS51831"/>
    </source>
</evidence>
<comment type="caution">
    <text evidence="4">The sequence shown here is derived from an EMBL/GenBank/DDBJ whole genome shotgun (WGS) entry which is preliminary data.</text>
</comment>
<dbReference type="FunFam" id="1.10.3210.10:FF:000008">
    <property type="entry name" value="3'-5' exoribonuclease YhaM"/>
    <property type="match status" value="1"/>
</dbReference>
<organism evidence="4 5">
    <name type="scientific">Lentilactobacillus senioris DSM 24302 = JCM 17472</name>
    <dbReference type="NCBI Taxonomy" id="1423802"/>
    <lineage>
        <taxon>Bacteria</taxon>
        <taxon>Bacillati</taxon>
        <taxon>Bacillota</taxon>
        <taxon>Bacilli</taxon>
        <taxon>Lactobacillales</taxon>
        <taxon>Lactobacillaceae</taxon>
        <taxon>Lentilactobacillus</taxon>
    </lineage>
</organism>
<dbReference type="AlphaFoldDB" id="A0A0R2CQ90"/>
<name>A0A0R2CQ90_9LACO</name>
<keyword evidence="2" id="KW-0269">Exonuclease</keyword>
<dbReference type="PANTHER" id="PTHR37294">
    <property type="entry name" value="3'-5' EXORIBONUCLEASE YHAM"/>
    <property type="match status" value="1"/>
</dbReference>
<gene>
    <name evidence="4" type="ORF">FC56_GL000687</name>
</gene>
<dbReference type="CDD" id="cd04492">
    <property type="entry name" value="YhaM_OBF_like"/>
    <property type="match status" value="1"/>
</dbReference>
<accession>A0A0R2CQ90</accession>
<evidence type="ECO:0000313" key="4">
    <source>
        <dbReference type="EMBL" id="KRM93966.1"/>
    </source>
</evidence>
<dbReference type="Proteomes" id="UP000051256">
    <property type="component" value="Unassembled WGS sequence"/>
</dbReference>
<evidence type="ECO:0000313" key="5">
    <source>
        <dbReference type="Proteomes" id="UP000051256"/>
    </source>
</evidence>
<keyword evidence="1" id="KW-0378">Hydrolase</keyword>
<protein>
    <submittedName>
        <fullName evidence="4">HD domain protein</fullName>
    </submittedName>
</protein>
<evidence type="ECO:0000256" key="1">
    <source>
        <dbReference type="ARBA" id="ARBA00022801"/>
    </source>
</evidence>
<feature type="domain" description="HD" evidence="3">
    <location>
        <begin position="160"/>
        <end position="281"/>
    </location>
</feature>
<dbReference type="EMBL" id="AYZR01000008">
    <property type="protein sequence ID" value="KRM93966.1"/>
    <property type="molecule type" value="Genomic_DNA"/>
</dbReference>
<dbReference type="GO" id="GO:0004527">
    <property type="term" value="F:exonuclease activity"/>
    <property type="evidence" value="ECO:0007669"/>
    <property type="project" value="UniProtKB-KW"/>
</dbReference>
<dbReference type="PROSITE" id="PS51831">
    <property type="entry name" value="HD"/>
    <property type="match status" value="1"/>
</dbReference>
<keyword evidence="5" id="KW-1185">Reference proteome</keyword>
<dbReference type="InterPro" id="IPR003607">
    <property type="entry name" value="HD/PDEase_dom"/>
</dbReference>